<keyword evidence="3" id="KW-1185">Reference proteome</keyword>
<dbReference type="InterPro" id="IPR036237">
    <property type="entry name" value="Xyl_isomerase-like_sf"/>
</dbReference>
<comment type="caution">
    <text evidence="2">The sequence shown here is derived from an EMBL/GenBank/DDBJ whole genome shotgun (WGS) entry which is preliminary data.</text>
</comment>
<dbReference type="Gene3D" id="3.20.20.150">
    <property type="entry name" value="Divalent-metal-dependent TIM barrel enzymes"/>
    <property type="match status" value="1"/>
</dbReference>
<dbReference type="PANTHER" id="PTHR21445:SF0">
    <property type="entry name" value="APURINIC-APYRIMIDINIC ENDONUCLEASE"/>
    <property type="match status" value="1"/>
</dbReference>
<gene>
    <name evidence="2" type="ORF">CPJCM30710_24180</name>
</gene>
<evidence type="ECO:0000313" key="3">
    <source>
        <dbReference type="Proteomes" id="UP000679179"/>
    </source>
</evidence>
<dbReference type="GO" id="GO:0008081">
    <property type="term" value="F:phosphoric diester hydrolase activity"/>
    <property type="evidence" value="ECO:0007669"/>
    <property type="project" value="TreeGrafter"/>
</dbReference>
<feature type="domain" description="Xylose isomerase-like TIM barrel" evidence="1">
    <location>
        <begin position="27"/>
        <end position="256"/>
    </location>
</feature>
<dbReference type="EMBL" id="BOPZ01000021">
    <property type="protein sequence ID" value="GIM29752.1"/>
    <property type="molecule type" value="Genomic_DNA"/>
</dbReference>
<name>A0A919S0U9_9CLOT</name>
<evidence type="ECO:0000259" key="1">
    <source>
        <dbReference type="Pfam" id="PF01261"/>
    </source>
</evidence>
<dbReference type="PANTHER" id="PTHR21445">
    <property type="entry name" value="ENDONUCLEASE IV ENDODEOXYRIBONUCLEASE IV"/>
    <property type="match status" value="1"/>
</dbReference>
<dbReference type="FunFam" id="3.20.20.150:FF:000017">
    <property type="entry name" value="Endonuclease IV related protein"/>
    <property type="match status" value="1"/>
</dbReference>
<keyword evidence="2" id="KW-0540">Nuclease</keyword>
<protein>
    <submittedName>
        <fullName evidence="2">AP endonuclease</fullName>
    </submittedName>
</protein>
<keyword evidence="2" id="KW-0255">Endonuclease</keyword>
<organism evidence="2 3">
    <name type="scientific">Clostridium polyendosporum</name>
    <dbReference type="NCBI Taxonomy" id="69208"/>
    <lineage>
        <taxon>Bacteria</taxon>
        <taxon>Bacillati</taxon>
        <taxon>Bacillota</taxon>
        <taxon>Clostridia</taxon>
        <taxon>Eubacteriales</taxon>
        <taxon>Clostridiaceae</taxon>
        <taxon>Clostridium</taxon>
    </lineage>
</organism>
<reference evidence="2" key="1">
    <citation type="submission" date="2021-03" db="EMBL/GenBank/DDBJ databases">
        <title>Taxonomic study of Clostridium polyendosporum from meadow-gley soil under rice.</title>
        <authorList>
            <person name="Kobayashi H."/>
            <person name="Tanizawa Y."/>
            <person name="Yagura M."/>
        </authorList>
    </citation>
    <scope>NUCLEOTIDE SEQUENCE</scope>
    <source>
        <strain evidence="2">JCM 30710</strain>
    </source>
</reference>
<accession>A0A919S0U9</accession>
<dbReference type="GO" id="GO:0006284">
    <property type="term" value="P:base-excision repair"/>
    <property type="evidence" value="ECO:0007669"/>
    <property type="project" value="TreeGrafter"/>
</dbReference>
<dbReference type="GO" id="GO:0003906">
    <property type="term" value="F:DNA-(apurinic or apyrimidinic site) endonuclease activity"/>
    <property type="evidence" value="ECO:0007669"/>
    <property type="project" value="TreeGrafter"/>
</dbReference>
<dbReference type="InterPro" id="IPR013022">
    <property type="entry name" value="Xyl_isomerase-like_TIM-brl"/>
</dbReference>
<dbReference type="SUPFAM" id="SSF51658">
    <property type="entry name" value="Xylose isomerase-like"/>
    <property type="match status" value="1"/>
</dbReference>
<dbReference type="Proteomes" id="UP000679179">
    <property type="component" value="Unassembled WGS sequence"/>
</dbReference>
<dbReference type="InterPro" id="IPR001719">
    <property type="entry name" value="AP_endonuc_2"/>
</dbReference>
<dbReference type="GO" id="GO:0003677">
    <property type="term" value="F:DNA binding"/>
    <property type="evidence" value="ECO:0007669"/>
    <property type="project" value="InterPro"/>
</dbReference>
<dbReference type="GO" id="GO:0008270">
    <property type="term" value="F:zinc ion binding"/>
    <property type="evidence" value="ECO:0007669"/>
    <property type="project" value="InterPro"/>
</dbReference>
<proteinExistence type="predicted"/>
<evidence type="ECO:0000313" key="2">
    <source>
        <dbReference type="EMBL" id="GIM29752.1"/>
    </source>
</evidence>
<dbReference type="Pfam" id="PF01261">
    <property type="entry name" value="AP_endonuc_2"/>
    <property type="match status" value="1"/>
</dbReference>
<dbReference type="SMART" id="SM00518">
    <property type="entry name" value="AP2Ec"/>
    <property type="match status" value="1"/>
</dbReference>
<sequence>MEKLLFGISGLPLGDGEKKFNYTSGIEYLHSLGLDAMELPFVRSVNITTKNMDSINEVKKKYNFYLSAHGSYYINLNAEEEEKIEKSIERIIKGADALGLVGGRSLVFHPGFYLKNTKDETFEKIITNLKKLPAGDINYRLETTGKATQFGNVEELVKICKQIPTCKICIDFSHIHARGAGALKEYKDFANILYYIGEELGKEALEDMHIHLSGINYSNKGERNHLSFLESDFNFKACLKAFIDFNVKGCIICESPILEKDALLLKETYNTM</sequence>
<dbReference type="RefSeq" id="WP_212904437.1">
    <property type="nucleotide sequence ID" value="NZ_BOPZ01000021.1"/>
</dbReference>
<dbReference type="AlphaFoldDB" id="A0A919S0U9"/>
<keyword evidence="2" id="KW-0378">Hydrolase</keyword>